<dbReference type="Proteomes" id="UP001562354">
    <property type="component" value="Unassembled WGS sequence"/>
</dbReference>
<dbReference type="RefSeq" id="XP_069198126.1">
    <property type="nucleotide sequence ID" value="XM_069345919.1"/>
</dbReference>
<evidence type="ECO:0000313" key="1">
    <source>
        <dbReference type="EMBL" id="KAL1301850.1"/>
    </source>
</evidence>
<evidence type="ECO:0000313" key="2">
    <source>
        <dbReference type="Proteomes" id="UP001562354"/>
    </source>
</evidence>
<dbReference type="GeneID" id="95979734"/>
<protein>
    <recommendedName>
        <fullName evidence="3">Amine oxidase</fullName>
    </recommendedName>
</protein>
<proteinExistence type="predicted"/>
<reference evidence="1 2" key="1">
    <citation type="submission" date="2024-07" db="EMBL/GenBank/DDBJ databases">
        <title>Draft sequence of the Neodothiora populina.</title>
        <authorList>
            <person name="Drown D.D."/>
            <person name="Schuette U.S."/>
            <person name="Buechlein A.B."/>
            <person name="Rusch D.R."/>
            <person name="Winton L.W."/>
            <person name="Adams G.A."/>
        </authorList>
    </citation>
    <scope>NUCLEOTIDE SEQUENCE [LARGE SCALE GENOMIC DNA]</scope>
    <source>
        <strain evidence="1 2">CPC 39397</strain>
    </source>
</reference>
<keyword evidence="2" id="KW-1185">Reference proteome</keyword>
<accession>A0ABR3P701</accession>
<dbReference type="EMBL" id="JBFMKM010000013">
    <property type="protein sequence ID" value="KAL1301850.1"/>
    <property type="molecule type" value="Genomic_DNA"/>
</dbReference>
<gene>
    <name evidence="1" type="ORF">AAFC00_006035</name>
</gene>
<sequence length="127" mass="14275">MHEHLQHATRSFSSSSVDGNRLVRTAARTAEDEPRAVVWVYDYNNNTTRRMKATEVLKFDHQNNLTQVPIPLKPGRVPIGAEDDVCRETGSVVARVHISMGLRLQRWLGLQKRLYIIDAISPAALGS</sequence>
<name>A0ABR3P701_9PEZI</name>
<comment type="caution">
    <text evidence="1">The sequence shown here is derived from an EMBL/GenBank/DDBJ whole genome shotgun (WGS) entry which is preliminary data.</text>
</comment>
<evidence type="ECO:0008006" key="3">
    <source>
        <dbReference type="Google" id="ProtNLM"/>
    </source>
</evidence>
<organism evidence="1 2">
    <name type="scientific">Neodothiora populina</name>
    <dbReference type="NCBI Taxonomy" id="2781224"/>
    <lineage>
        <taxon>Eukaryota</taxon>
        <taxon>Fungi</taxon>
        <taxon>Dikarya</taxon>
        <taxon>Ascomycota</taxon>
        <taxon>Pezizomycotina</taxon>
        <taxon>Dothideomycetes</taxon>
        <taxon>Dothideomycetidae</taxon>
        <taxon>Dothideales</taxon>
        <taxon>Dothioraceae</taxon>
        <taxon>Neodothiora</taxon>
    </lineage>
</organism>